<dbReference type="InterPro" id="IPR000891">
    <property type="entry name" value="PYR_CT"/>
</dbReference>
<dbReference type="PROSITE" id="PS50991">
    <property type="entry name" value="PYR_CT"/>
    <property type="match status" value="1"/>
</dbReference>
<reference evidence="9" key="1">
    <citation type="journal article" date="2014" name="Proc. Natl. Acad. Sci. U.S.A.">
        <title>Extensive sampling of basidiomycete genomes demonstrates inadequacy of the white-rot/brown-rot paradigm for wood decay fungi.</title>
        <authorList>
            <person name="Riley R."/>
            <person name="Salamov A.A."/>
            <person name="Brown D.W."/>
            <person name="Nagy L.G."/>
            <person name="Floudas D."/>
            <person name="Held B.W."/>
            <person name="Levasseur A."/>
            <person name="Lombard V."/>
            <person name="Morin E."/>
            <person name="Otillar R."/>
            <person name="Lindquist E.A."/>
            <person name="Sun H."/>
            <person name="LaButti K.M."/>
            <person name="Schmutz J."/>
            <person name="Jabbour D."/>
            <person name="Luo H."/>
            <person name="Baker S.E."/>
            <person name="Pisabarro A.G."/>
            <person name="Walton J.D."/>
            <person name="Blanchette R.A."/>
            <person name="Henrissat B."/>
            <person name="Martin F."/>
            <person name="Cullen D."/>
            <person name="Hibbett D.S."/>
            <person name="Grigoriev I.V."/>
        </authorList>
    </citation>
    <scope>NUCLEOTIDE SEQUENCE [LARGE SCALE GENOMIC DNA]</scope>
    <source>
        <strain evidence="9">CBS 339.88</strain>
    </source>
</reference>
<evidence type="ECO:0000256" key="6">
    <source>
        <dbReference type="ARBA" id="ARBA00049877"/>
    </source>
</evidence>
<comment type="similarity">
    <text evidence="2">Belongs to the HMG-CoA lyase family.</text>
</comment>
<feature type="domain" description="Pyruvate carboxyltransferase" evidence="7">
    <location>
        <begin position="42"/>
        <end position="325"/>
    </location>
</feature>
<evidence type="ECO:0000256" key="3">
    <source>
        <dbReference type="ARBA" id="ARBA00012910"/>
    </source>
</evidence>
<dbReference type="GO" id="GO:0006552">
    <property type="term" value="P:L-leucine catabolic process"/>
    <property type="evidence" value="ECO:0007669"/>
    <property type="project" value="TreeGrafter"/>
</dbReference>
<dbReference type="SUPFAM" id="SSF51569">
    <property type="entry name" value="Aldolase"/>
    <property type="match status" value="1"/>
</dbReference>
<evidence type="ECO:0000259" key="7">
    <source>
        <dbReference type="PROSITE" id="PS50991"/>
    </source>
</evidence>
<evidence type="ECO:0000256" key="4">
    <source>
        <dbReference type="ARBA" id="ARBA00022723"/>
    </source>
</evidence>
<keyword evidence="9" id="KW-1185">Reference proteome</keyword>
<name>A0A067T4U4_GALM3</name>
<dbReference type="NCBIfam" id="NF004283">
    <property type="entry name" value="PRK05692.1"/>
    <property type="match status" value="1"/>
</dbReference>
<proteinExistence type="inferred from homology"/>
<dbReference type="InterPro" id="IPR043594">
    <property type="entry name" value="HMGL"/>
</dbReference>
<dbReference type="STRING" id="685588.A0A067T4U4"/>
<dbReference type="EC" id="4.1.3.4" evidence="3"/>
<evidence type="ECO:0000313" key="8">
    <source>
        <dbReference type="EMBL" id="KDR77362.1"/>
    </source>
</evidence>
<comment type="catalytic activity">
    <reaction evidence="6">
        <text>(3S)-3-hydroxy-3-methylglutaryl-CoA = acetoacetate + acetyl-CoA</text>
        <dbReference type="Rhea" id="RHEA:24404"/>
        <dbReference type="ChEBI" id="CHEBI:13705"/>
        <dbReference type="ChEBI" id="CHEBI:43074"/>
        <dbReference type="ChEBI" id="CHEBI:57288"/>
        <dbReference type="EC" id="4.1.3.4"/>
    </reaction>
</comment>
<dbReference type="InterPro" id="IPR013785">
    <property type="entry name" value="Aldolase_TIM"/>
</dbReference>
<sequence length="360" mass="38936">MISTRLTRIVGTSPRRPLGQLRTTAGKRSYAIPANNLSRNTVSIVEVGPRDGLQNEKSSIPVDVKVELINRLAGAGVMNVEAGSFVSPKWVPQMAGTTEVLKGIEKLPNVRYPVLVPNQRGLQDLFALLDEHPTSPPLTDEISVFTAATDAFTRANLNCTVAESLTRLSSVTREALDRGLRVRGYVSVVIACPYSGKTDYKRVREVAKELIDMGCYEVSLGETVGQGRPYEVAEMIEEVKKAVPVERLAVQFHDTYGTGVANVVTALNHGIRTIDSSVGGLGGCPYSPGATGNVATEDVLYALQGSQYWIAGSSSGHSIDLDKISDIGWWISDRLGRANASRVGRAVRARQEQKSLENKL</sequence>
<dbReference type="Proteomes" id="UP000027222">
    <property type="component" value="Unassembled WGS sequence"/>
</dbReference>
<accession>A0A067T4U4</accession>
<dbReference type="PANTHER" id="PTHR42738">
    <property type="entry name" value="HYDROXYMETHYLGLUTARYL-COA LYASE"/>
    <property type="match status" value="1"/>
</dbReference>
<evidence type="ECO:0000256" key="1">
    <source>
        <dbReference type="ARBA" id="ARBA00005143"/>
    </source>
</evidence>
<keyword evidence="4" id="KW-0479">Metal-binding</keyword>
<evidence type="ECO:0000256" key="5">
    <source>
        <dbReference type="ARBA" id="ARBA00023239"/>
    </source>
</evidence>
<dbReference type="FunFam" id="3.20.20.70:FF:000201">
    <property type="entry name" value="Hydroxymethylglutaryl-CoA lyase"/>
    <property type="match status" value="1"/>
</dbReference>
<dbReference type="Pfam" id="PF00682">
    <property type="entry name" value="HMGL-like"/>
    <property type="match status" value="1"/>
</dbReference>
<dbReference type="OrthoDB" id="1905920at2759"/>
<dbReference type="CDD" id="cd07938">
    <property type="entry name" value="DRE_TIM_HMGL"/>
    <property type="match status" value="1"/>
</dbReference>
<evidence type="ECO:0000256" key="2">
    <source>
        <dbReference type="ARBA" id="ARBA00009405"/>
    </source>
</evidence>
<protein>
    <recommendedName>
        <fullName evidence="3">hydroxymethylglutaryl-CoA lyase</fullName>
        <ecNumber evidence="3">4.1.3.4</ecNumber>
    </recommendedName>
</protein>
<dbReference type="EMBL" id="KL142377">
    <property type="protein sequence ID" value="KDR77362.1"/>
    <property type="molecule type" value="Genomic_DNA"/>
</dbReference>
<dbReference type="GO" id="GO:0004419">
    <property type="term" value="F:hydroxymethylglutaryl-CoA lyase activity"/>
    <property type="evidence" value="ECO:0007669"/>
    <property type="project" value="UniProtKB-EC"/>
</dbReference>
<dbReference type="AlphaFoldDB" id="A0A067T4U4"/>
<dbReference type="GO" id="GO:0046951">
    <property type="term" value="P:ketone body biosynthetic process"/>
    <property type="evidence" value="ECO:0007669"/>
    <property type="project" value="TreeGrafter"/>
</dbReference>
<comment type="pathway">
    <text evidence="1">Metabolic intermediate metabolism; (S)-3-hydroxy-3-methylglutaryl-CoA degradation; acetoacetate from (S)-3-hydroxy-3-methylglutaryl-CoA: step 1/1.</text>
</comment>
<evidence type="ECO:0000313" key="9">
    <source>
        <dbReference type="Proteomes" id="UP000027222"/>
    </source>
</evidence>
<organism evidence="8 9">
    <name type="scientific">Galerina marginata (strain CBS 339.88)</name>
    <dbReference type="NCBI Taxonomy" id="685588"/>
    <lineage>
        <taxon>Eukaryota</taxon>
        <taxon>Fungi</taxon>
        <taxon>Dikarya</taxon>
        <taxon>Basidiomycota</taxon>
        <taxon>Agaricomycotina</taxon>
        <taxon>Agaricomycetes</taxon>
        <taxon>Agaricomycetidae</taxon>
        <taxon>Agaricales</taxon>
        <taxon>Agaricineae</taxon>
        <taxon>Strophariaceae</taxon>
        <taxon>Galerina</taxon>
    </lineage>
</organism>
<dbReference type="PANTHER" id="PTHR42738:SF7">
    <property type="entry name" value="HYDROXYMETHYLGLUTARYL-COA LYASE"/>
    <property type="match status" value="1"/>
</dbReference>
<gene>
    <name evidence="8" type="ORF">GALMADRAFT_246754</name>
</gene>
<dbReference type="Gene3D" id="3.20.20.70">
    <property type="entry name" value="Aldolase class I"/>
    <property type="match status" value="1"/>
</dbReference>
<dbReference type="HOGENOM" id="CLU_022138_3_1_1"/>
<keyword evidence="5" id="KW-0456">Lyase</keyword>
<dbReference type="UniPathway" id="UPA00896">
    <property type="reaction ID" value="UER00863"/>
</dbReference>
<dbReference type="GO" id="GO:0046872">
    <property type="term" value="F:metal ion binding"/>
    <property type="evidence" value="ECO:0007669"/>
    <property type="project" value="UniProtKB-KW"/>
</dbReference>